<comment type="caution">
    <text evidence="4">The sequence shown here is derived from an EMBL/GenBank/DDBJ whole genome shotgun (WGS) entry which is preliminary data.</text>
</comment>
<proteinExistence type="predicted"/>
<protein>
    <submittedName>
        <fullName evidence="4">Uncharacterized protein</fullName>
    </submittedName>
</protein>
<gene>
    <name evidence="4" type="ORF">BMF94_6236</name>
</gene>
<feature type="region of interest" description="Disordered" evidence="1">
    <location>
        <begin position="374"/>
        <end position="430"/>
    </location>
</feature>
<keyword evidence="2" id="KW-0812">Transmembrane</keyword>
<keyword evidence="3" id="KW-0732">Signal</keyword>
<dbReference type="PANTHER" id="PTHR36182:SF1">
    <property type="entry name" value="PROTEIN, PUTATIVE (AFU_ORTHOLOGUE AFUA_6G10930)-RELATED"/>
    <property type="match status" value="1"/>
</dbReference>
<evidence type="ECO:0000256" key="3">
    <source>
        <dbReference type="SAM" id="SignalP"/>
    </source>
</evidence>
<evidence type="ECO:0000256" key="1">
    <source>
        <dbReference type="SAM" id="MobiDB-lite"/>
    </source>
</evidence>
<feature type="compositionally biased region" description="Gly residues" evidence="1">
    <location>
        <begin position="246"/>
        <end position="255"/>
    </location>
</feature>
<dbReference type="Gene3D" id="2.70.50.70">
    <property type="match status" value="1"/>
</dbReference>
<dbReference type="AlphaFoldDB" id="A0A2S5B209"/>
<feature type="compositionally biased region" description="Basic residues" evidence="1">
    <location>
        <begin position="393"/>
        <end position="416"/>
    </location>
</feature>
<feature type="signal peptide" evidence="3">
    <location>
        <begin position="1"/>
        <end position="19"/>
    </location>
</feature>
<keyword evidence="2" id="KW-1133">Transmembrane helix</keyword>
<feature type="compositionally biased region" description="Low complexity" evidence="1">
    <location>
        <begin position="328"/>
        <end position="341"/>
    </location>
</feature>
<feature type="transmembrane region" description="Helical" evidence="2">
    <location>
        <begin position="350"/>
        <end position="370"/>
    </location>
</feature>
<feature type="region of interest" description="Disordered" evidence="1">
    <location>
        <begin position="30"/>
        <end position="51"/>
    </location>
</feature>
<dbReference type="OrthoDB" id="2342176at2759"/>
<accession>A0A2S5B209</accession>
<feature type="compositionally biased region" description="Low complexity" evidence="1">
    <location>
        <begin position="256"/>
        <end position="303"/>
    </location>
</feature>
<organism evidence="4 5">
    <name type="scientific">Rhodotorula taiwanensis</name>
    <dbReference type="NCBI Taxonomy" id="741276"/>
    <lineage>
        <taxon>Eukaryota</taxon>
        <taxon>Fungi</taxon>
        <taxon>Dikarya</taxon>
        <taxon>Basidiomycota</taxon>
        <taxon>Pucciniomycotina</taxon>
        <taxon>Microbotryomycetes</taxon>
        <taxon>Sporidiobolales</taxon>
        <taxon>Sporidiobolaceae</taxon>
        <taxon>Rhodotorula</taxon>
    </lineage>
</organism>
<evidence type="ECO:0000313" key="4">
    <source>
        <dbReference type="EMBL" id="POY70823.1"/>
    </source>
</evidence>
<name>A0A2S5B209_9BASI</name>
<evidence type="ECO:0000256" key="2">
    <source>
        <dbReference type="SAM" id="Phobius"/>
    </source>
</evidence>
<sequence length="430" mass="44414">MRPLVLLLVVAAIARQASAHMELVLPPAVRSKSDPQTAEADKDYSMTSPLEADGSNFPAKKYATKAKLDALKPVATLVAGQEFSWNLGGTAVHNGGSCQVAISYDAMETMVVIASWVGGCPLSLPYKFKVPDLPGCDKCFFIWSWFNRTGNREMYQNAAVVSISGKAKQFVGPQIYRINTFGKGVCSSAEGIDIMFPAPGDQVFYANGMSASSPVTEIDCPDWDNKKTVTVTGPGNGPTATAPSGGATGTTGGSAGSKPAGTSTVSTGTKPSSTASGTAPAGTTASATATGTADTTTSATGGSKEADDGTLSGSGGGVVGTNGGAGSGPTSTSSSSSGGLTDLDSDKTPLLFGGGLALLLAVAAGVYCLVQRRDRRSGYRESSSDDDSERAYSHRRARRSRSPRRHSHRQLRHEKRRHDDTDSSSSESTD</sequence>
<evidence type="ECO:0000313" key="5">
    <source>
        <dbReference type="Proteomes" id="UP000237144"/>
    </source>
</evidence>
<dbReference type="EMBL" id="PJQD01000097">
    <property type="protein sequence ID" value="POY70823.1"/>
    <property type="molecule type" value="Genomic_DNA"/>
</dbReference>
<dbReference type="PANTHER" id="PTHR36182">
    <property type="entry name" value="PROTEIN, PUTATIVE (AFU_ORTHOLOGUE AFUA_6G10930)-RELATED"/>
    <property type="match status" value="1"/>
</dbReference>
<reference evidence="4 5" key="1">
    <citation type="journal article" date="2018" name="Front. Microbiol.">
        <title>Prospects for Fungal Bioremediation of Acidic Radioactive Waste Sites: Characterization and Genome Sequence of Rhodotorula taiwanensis MD1149.</title>
        <authorList>
            <person name="Tkavc R."/>
            <person name="Matrosova V.Y."/>
            <person name="Grichenko O.E."/>
            <person name="Gostincar C."/>
            <person name="Volpe R.P."/>
            <person name="Klimenkova P."/>
            <person name="Gaidamakova E.K."/>
            <person name="Zhou C.E."/>
            <person name="Stewart B.J."/>
            <person name="Lyman M.G."/>
            <person name="Malfatti S.A."/>
            <person name="Rubinfeld B."/>
            <person name="Courtot M."/>
            <person name="Singh J."/>
            <person name="Dalgard C.L."/>
            <person name="Hamilton T."/>
            <person name="Frey K.G."/>
            <person name="Gunde-Cimerman N."/>
            <person name="Dugan L."/>
            <person name="Daly M.J."/>
        </authorList>
    </citation>
    <scope>NUCLEOTIDE SEQUENCE [LARGE SCALE GENOMIC DNA]</scope>
    <source>
        <strain evidence="4 5">MD1149</strain>
    </source>
</reference>
<keyword evidence="2" id="KW-0472">Membrane</keyword>
<feature type="chain" id="PRO_5015677265" evidence="3">
    <location>
        <begin position="20"/>
        <end position="430"/>
    </location>
</feature>
<feature type="compositionally biased region" description="Gly residues" evidence="1">
    <location>
        <begin position="312"/>
        <end position="327"/>
    </location>
</feature>
<dbReference type="Proteomes" id="UP000237144">
    <property type="component" value="Unassembled WGS sequence"/>
</dbReference>
<feature type="compositionally biased region" description="Low complexity" evidence="1">
    <location>
        <begin position="228"/>
        <end position="245"/>
    </location>
</feature>
<keyword evidence="5" id="KW-1185">Reference proteome</keyword>
<feature type="region of interest" description="Disordered" evidence="1">
    <location>
        <begin position="216"/>
        <end position="341"/>
    </location>
</feature>